<dbReference type="AlphaFoldDB" id="A0A1M4TVF1"/>
<keyword evidence="3" id="KW-1185">Reference proteome</keyword>
<dbReference type="RefSeq" id="WP_072892830.1">
    <property type="nucleotide sequence ID" value="NZ_FQVM01000003.1"/>
</dbReference>
<name>A0A1M4TVF1_9CLOT</name>
<dbReference type="EMBL" id="FQVM01000003">
    <property type="protein sequence ID" value="SHE48415.1"/>
    <property type="molecule type" value="Genomic_DNA"/>
</dbReference>
<reference evidence="2 3" key="1">
    <citation type="submission" date="2016-11" db="EMBL/GenBank/DDBJ databases">
        <authorList>
            <person name="Jaros S."/>
            <person name="Januszkiewicz K."/>
            <person name="Wedrychowicz H."/>
        </authorList>
    </citation>
    <scope>NUCLEOTIDE SEQUENCE [LARGE SCALE GENOMIC DNA]</scope>
    <source>
        <strain evidence="2 3">DSM 2631</strain>
    </source>
</reference>
<keyword evidence="1" id="KW-0812">Transmembrane</keyword>
<keyword evidence="1" id="KW-0472">Membrane</keyword>
<sequence length="121" mass="14435">MIKKQFKRLLLLLLIIMIIGKAFSLNYNLKEKVKDSSIEKIYVLNNNFNDEVITNFKEIINYGILDYLIPILDILIIALIDLLLIKVIKYYFKILDKRQKIRNNLISYYNGSKFKRIAYLK</sequence>
<dbReference type="STRING" id="1533.SAMN05443638_103142"/>
<keyword evidence="1" id="KW-1133">Transmembrane helix</keyword>
<evidence type="ECO:0000313" key="3">
    <source>
        <dbReference type="Proteomes" id="UP000184035"/>
    </source>
</evidence>
<dbReference type="Proteomes" id="UP000184035">
    <property type="component" value="Unassembled WGS sequence"/>
</dbReference>
<protein>
    <submittedName>
        <fullName evidence="2">Uncharacterized protein</fullName>
    </submittedName>
</protein>
<gene>
    <name evidence="2" type="ORF">SAMN05443638_103142</name>
</gene>
<accession>A0A1M4TVF1</accession>
<proteinExistence type="predicted"/>
<evidence type="ECO:0000313" key="2">
    <source>
        <dbReference type="EMBL" id="SHE48415.1"/>
    </source>
</evidence>
<organism evidence="2 3">
    <name type="scientific">Clostridium fallax</name>
    <dbReference type="NCBI Taxonomy" id="1533"/>
    <lineage>
        <taxon>Bacteria</taxon>
        <taxon>Bacillati</taxon>
        <taxon>Bacillota</taxon>
        <taxon>Clostridia</taxon>
        <taxon>Eubacteriales</taxon>
        <taxon>Clostridiaceae</taxon>
        <taxon>Clostridium</taxon>
    </lineage>
</organism>
<evidence type="ECO:0000256" key="1">
    <source>
        <dbReference type="SAM" id="Phobius"/>
    </source>
</evidence>
<feature type="transmembrane region" description="Helical" evidence="1">
    <location>
        <begin position="67"/>
        <end position="92"/>
    </location>
</feature>